<sequence>MYELYQSLDTPKSPNMIWVSKIAKYGYLCGKCSVRYLYQYLYVKFSKILLPY</sequence>
<evidence type="ECO:0000313" key="1">
    <source>
        <dbReference type="EMBL" id="KAF5770221.1"/>
    </source>
</evidence>
<dbReference type="Gramene" id="mRNA:HanXRQr2_Chr14g0657041">
    <property type="protein sequence ID" value="CDS:HanXRQr2_Chr14g0657041.1"/>
    <property type="gene ID" value="HanXRQr2_Chr14g0657041"/>
</dbReference>
<proteinExistence type="predicted"/>
<comment type="caution">
    <text evidence="1">The sequence shown here is derived from an EMBL/GenBank/DDBJ whole genome shotgun (WGS) entry which is preliminary data.</text>
</comment>
<keyword evidence="2" id="KW-1185">Reference proteome</keyword>
<protein>
    <submittedName>
        <fullName evidence="1">Uncharacterized protein</fullName>
    </submittedName>
</protein>
<name>A0A9K3EAW0_HELAN</name>
<organism evidence="1 2">
    <name type="scientific">Helianthus annuus</name>
    <name type="common">Common sunflower</name>
    <dbReference type="NCBI Taxonomy" id="4232"/>
    <lineage>
        <taxon>Eukaryota</taxon>
        <taxon>Viridiplantae</taxon>
        <taxon>Streptophyta</taxon>
        <taxon>Embryophyta</taxon>
        <taxon>Tracheophyta</taxon>
        <taxon>Spermatophyta</taxon>
        <taxon>Magnoliopsida</taxon>
        <taxon>eudicotyledons</taxon>
        <taxon>Gunneridae</taxon>
        <taxon>Pentapetalae</taxon>
        <taxon>asterids</taxon>
        <taxon>campanulids</taxon>
        <taxon>Asterales</taxon>
        <taxon>Asteraceae</taxon>
        <taxon>Asteroideae</taxon>
        <taxon>Heliantheae alliance</taxon>
        <taxon>Heliantheae</taxon>
        <taxon>Helianthus</taxon>
    </lineage>
</organism>
<accession>A0A9K3EAW0</accession>
<dbReference type="EMBL" id="MNCJ02000329">
    <property type="protein sequence ID" value="KAF5770221.1"/>
    <property type="molecule type" value="Genomic_DNA"/>
</dbReference>
<dbReference type="AlphaFoldDB" id="A0A9K3EAW0"/>
<dbReference type="Proteomes" id="UP000215914">
    <property type="component" value="Unassembled WGS sequence"/>
</dbReference>
<reference evidence="1" key="1">
    <citation type="journal article" date="2017" name="Nature">
        <title>The sunflower genome provides insights into oil metabolism, flowering and Asterid evolution.</title>
        <authorList>
            <person name="Badouin H."/>
            <person name="Gouzy J."/>
            <person name="Grassa C.J."/>
            <person name="Murat F."/>
            <person name="Staton S.E."/>
            <person name="Cottret L."/>
            <person name="Lelandais-Briere C."/>
            <person name="Owens G.L."/>
            <person name="Carrere S."/>
            <person name="Mayjonade B."/>
            <person name="Legrand L."/>
            <person name="Gill N."/>
            <person name="Kane N.C."/>
            <person name="Bowers J.E."/>
            <person name="Hubner S."/>
            <person name="Bellec A."/>
            <person name="Berard A."/>
            <person name="Berges H."/>
            <person name="Blanchet N."/>
            <person name="Boniface M.C."/>
            <person name="Brunel D."/>
            <person name="Catrice O."/>
            <person name="Chaidir N."/>
            <person name="Claudel C."/>
            <person name="Donnadieu C."/>
            <person name="Faraut T."/>
            <person name="Fievet G."/>
            <person name="Helmstetter N."/>
            <person name="King M."/>
            <person name="Knapp S.J."/>
            <person name="Lai Z."/>
            <person name="Le Paslier M.C."/>
            <person name="Lippi Y."/>
            <person name="Lorenzon L."/>
            <person name="Mandel J.R."/>
            <person name="Marage G."/>
            <person name="Marchand G."/>
            <person name="Marquand E."/>
            <person name="Bret-Mestries E."/>
            <person name="Morien E."/>
            <person name="Nambeesan S."/>
            <person name="Nguyen T."/>
            <person name="Pegot-Espagnet P."/>
            <person name="Pouilly N."/>
            <person name="Raftis F."/>
            <person name="Sallet E."/>
            <person name="Schiex T."/>
            <person name="Thomas J."/>
            <person name="Vandecasteele C."/>
            <person name="Vares D."/>
            <person name="Vear F."/>
            <person name="Vautrin S."/>
            <person name="Crespi M."/>
            <person name="Mangin B."/>
            <person name="Burke J.M."/>
            <person name="Salse J."/>
            <person name="Munos S."/>
            <person name="Vincourt P."/>
            <person name="Rieseberg L.H."/>
            <person name="Langlade N.B."/>
        </authorList>
    </citation>
    <scope>NUCLEOTIDE SEQUENCE</scope>
    <source>
        <tissue evidence="1">Leaves</tissue>
    </source>
</reference>
<reference evidence="1" key="2">
    <citation type="submission" date="2020-06" db="EMBL/GenBank/DDBJ databases">
        <title>Helianthus annuus Genome sequencing and assembly Release 2.</title>
        <authorList>
            <person name="Gouzy J."/>
            <person name="Langlade N."/>
            <person name="Munos S."/>
        </authorList>
    </citation>
    <scope>NUCLEOTIDE SEQUENCE</scope>
    <source>
        <tissue evidence="1">Leaves</tissue>
    </source>
</reference>
<evidence type="ECO:0000313" key="2">
    <source>
        <dbReference type="Proteomes" id="UP000215914"/>
    </source>
</evidence>
<gene>
    <name evidence="1" type="ORF">HanXRQr2_Chr14g0657041</name>
</gene>